<dbReference type="PANTHER" id="PTHR30042">
    <property type="entry name" value="POTASSIUM-TRANSPORTING ATPASE C CHAIN"/>
    <property type="match status" value="1"/>
</dbReference>
<dbReference type="NCBIfam" id="TIGR00681">
    <property type="entry name" value="kdpC"/>
    <property type="match status" value="1"/>
</dbReference>
<keyword evidence="1 11" id="KW-0813">Transport</keyword>
<accession>B0VM39</accession>
<evidence type="ECO:0000256" key="6">
    <source>
        <dbReference type="ARBA" id="ARBA00022840"/>
    </source>
</evidence>
<comment type="similarity">
    <text evidence="11">Belongs to the KdpC family.</text>
</comment>
<evidence type="ECO:0000256" key="5">
    <source>
        <dbReference type="ARBA" id="ARBA00022741"/>
    </source>
</evidence>
<keyword evidence="10 11" id="KW-0472">Membrane</keyword>
<evidence type="ECO:0000256" key="4">
    <source>
        <dbReference type="ARBA" id="ARBA00022692"/>
    </source>
</evidence>
<dbReference type="AlphaFoldDB" id="B0VM39"/>
<keyword evidence="7 11" id="KW-0630">Potassium</keyword>
<keyword evidence="8 11" id="KW-1133">Transmembrane helix</keyword>
<evidence type="ECO:0000256" key="7">
    <source>
        <dbReference type="ARBA" id="ARBA00022958"/>
    </source>
</evidence>
<dbReference type="Pfam" id="PF02669">
    <property type="entry name" value="KdpC"/>
    <property type="match status" value="1"/>
</dbReference>
<keyword evidence="4 11" id="KW-0812">Transmembrane</keyword>
<keyword evidence="12" id="KW-0378">Hydrolase</keyword>
<dbReference type="InterPro" id="IPR003820">
    <property type="entry name" value="KdpC"/>
</dbReference>
<keyword evidence="5 11" id="KW-0547">Nucleotide-binding</keyword>
<evidence type="ECO:0000256" key="1">
    <source>
        <dbReference type="ARBA" id="ARBA00022448"/>
    </source>
</evidence>
<dbReference type="GO" id="GO:0005886">
    <property type="term" value="C:plasma membrane"/>
    <property type="evidence" value="ECO:0007669"/>
    <property type="project" value="UniProtKB-SubCell"/>
</dbReference>
<sequence length="213" mass="23095">MFNYLVCNLEFEMKTYVQNSEANLGQTLRASFGLLIFTLVGCGAAYSAIATGAGQVLFNNQANGSLVEIDHKVLGSKLVAQPFVGEAYFHPRPSAVAYEPMAMAGTNLARTNPELQQQIDAQILAVKKQDHTGNTPIPSDLVTKSGSGIDPHISPESAQLQVARVAQARHLDPKIVEELLQKYVEPKQFGVLGQARVNVLQLNIALDQLQSTH</sequence>
<dbReference type="PIRSF" id="PIRSF001296">
    <property type="entry name" value="K_ATPase_KdpC"/>
    <property type="match status" value="1"/>
</dbReference>
<dbReference type="EMBL" id="CU468230">
    <property type="protein sequence ID" value="CAP00939.1"/>
    <property type="molecule type" value="Genomic_DNA"/>
</dbReference>
<dbReference type="HOGENOM" id="CLU_077094_2_0_6"/>
<dbReference type="PANTHER" id="PTHR30042:SF2">
    <property type="entry name" value="POTASSIUM-TRANSPORTING ATPASE KDPC SUBUNIT"/>
    <property type="match status" value="1"/>
</dbReference>
<protein>
    <recommendedName>
        <fullName evidence="11">Potassium-transporting ATPase KdpC subunit</fullName>
    </recommendedName>
    <alternativeName>
        <fullName evidence="11">ATP phosphohydrolase [potassium-transporting] C chain</fullName>
    </alternativeName>
    <alternativeName>
        <fullName evidence="11">Potassium-binding and translocating subunit C</fullName>
    </alternativeName>
    <alternativeName>
        <fullName evidence="11">Potassium-translocating ATPase C chain</fullName>
    </alternativeName>
</protein>
<evidence type="ECO:0000256" key="8">
    <source>
        <dbReference type="ARBA" id="ARBA00022989"/>
    </source>
</evidence>
<evidence type="ECO:0000313" key="12">
    <source>
        <dbReference type="EMBL" id="CAP00939.1"/>
    </source>
</evidence>
<dbReference type="GO" id="GO:0016787">
    <property type="term" value="F:hydrolase activity"/>
    <property type="evidence" value="ECO:0007669"/>
    <property type="project" value="UniProtKB-KW"/>
</dbReference>
<keyword evidence="3 11" id="KW-0633">Potassium transport</keyword>
<comment type="function">
    <text evidence="11">Part of the high-affinity ATP-driven potassium transport (or Kdp) system, which catalyzes the hydrolysis of ATP coupled with the electrogenic transport of potassium into the cytoplasm. This subunit acts as a catalytic chaperone that increases the ATP-binding affinity of the ATP-hydrolyzing subunit KdpB by the formation of a transient KdpB/KdpC/ATP ternary complex.</text>
</comment>
<keyword evidence="9 11" id="KW-0406">Ion transport</keyword>
<keyword evidence="2 11" id="KW-1003">Cell membrane</keyword>
<dbReference type="KEGG" id="abm:ABSDF1599"/>
<dbReference type="NCBIfam" id="NF001454">
    <property type="entry name" value="PRK00315.1"/>
    <property type="match status" value="1"/>
</dbReference>
<name>B0VM39_ACIBS</name>
<reference evidence="12 13" key="1">
    <citation type="journal article" date="2008" name="PLoS ONE">
        <title>Comparative analysis of Acinetobacters: three genomes for three lifestyles.</title>
        <authorList>
            <person name="Vallenet D."/>
            <person name="Nordmann P."/>
            <person name="Barbe V."/>
            <person name="Poirel L."/>
            <person name="Mangenot S."/>
            <person name="Bataille E."/>
            <person name="Dossat C."/>
            <person name="Gas S."/>
            <person name="Kreimeyer A."/>
            <person name="Lenoble P."/>
            <person name="Oztas S."/>
            <person name="Poulain J."/>
            <person name="Segurens B."/>
            <person name="Robert C."/>
            <person name="Abergel C."/>
            <person name="Claverie J.M."/>
            <person name="Raoult D."/>
            <person name="Medigue C."/>
            <person name="Weissenbach J."/>
            <person name="Cruveiller S."/>
        </authorList>
    </citation>
    <scope>NUCLEOTIDE SEQUENCE [LARGE SCALE GENOMIC DNA]</scope>
    <source>
        <strain evidence="12 13">SDF</strain>
    </source>
</reference>
<evidence type="ECO:0000256" key="10">
    <source>
        <dbReference type="ARBA" id="ARBA00023136"/>
    </source>
</evidence>
<dbReference type="HAMAP" id="MF_00276">
    <property type="entry name" value="KdpC"/>
    <property type="match status" value="1"/>
</dbReference>
<proteinExistence type="inferred from homology"/>
<comment type="subcellular location">
    <subcellularLocation>
        <location evidence="11">Cell inner membrane</location>
        <topology evidence="11">Single-pass membrane protein</topology>
    </subcellularLocation>
</comment>
<organism evidence="12 13">
    <name type="scientific">Acinetobacter baumannii (strain SDF)</name>
    <dbReference type="NCBI Taxonomy" id="509170"/>
    <lineage>
        <taxon>Bacteria</taxon>
        <taxon>Pseudomonadati</taxon>
        <taxon>Pseudomonadota</taxon>
        <taxon>Gammaproteobacteria</taxon>
        <taxon>Moraxellales</taxon>
        <taxon>Moraxellaceae</taxon>
        <taxon>Acinetobacter</taxon>
        <taxon>Acinetobacter calcoaceticus/baumannii complex</taxon>
    </lineage>
</organism>
<dbReference type="GO" id="GO:0005524">
    <property type="term" value="F:ATP binding"/>
    <property type="evidence" value="ECO:0007669"/>
    <property type="project" value="UniProtKB-UniRule"/>
</dbReference>
<gene>
    <name evidence="11 12" type="primary">kdpC</name>
    <name evidence="12" type="ordered locus">ABSDF1599</name>
</gene>
<comment type="subunit">
    <text evidence="11">The system is composed of three essential subunits: KdpA, KdpB and KdpC.</text>
</comment>
<keyword evidence="6 11" id="KW-0067">ATP-binding</keyword>
<dbReference type="GO" id="GO:0008556">
    <property type="term" value="F:P-type potassium transmembrane transporter activity"/>
    <property type="evidence" value="ECO:0007669"/>
    <property type="project" value="InterPro"/>
</dbReference>
<dbReference type="Proteomes" id="UP000001741">
    <property type="component" value="Chromosome"/>
</dbReference>
<evidence type="ECO:0000313" key="13">
    <source>
        <dbReference type="Proteomes" id="UP000001741"/>
    </source>
</evidence>
<evidence type="ECO:0000256" key="11">
    <source>
        <dbReference type="HAMAP-Rule" id="MF_00276"/>
    </source>
</evidence>
<keyword evidence="11" id="KW-0997">Cell inner membrane</keyword>
<evidence type="ECO:0000256" key="3">
    <source>
        <dbReference type="ARBA" id="ARBA00022538"/>
    </source>
</evidence>
<evidence type="ECO:0000256" key="9">
    <source>
        <dbReference type="ARBA" id="ARBA00023065"/>
    </source>
</evidence>
<evidence type="ECO:0000256" key="2">
    <source>
        <dbReference type="ARBA" id="ARBA00022475"/>
    </source>
</evidence>